<dbReference type="Proteomes" id="UP001201980">
    <property type="component" value="Unassembled WGS sequence"/>
</dbReference>
<evidence type="ECO:0000313" key="14">
    <source>
        <dbReference type="EMBL" id="KAJ2901935.1"/>
    </source>
</evidence>
<dbReference type="EMBL" id="JAKWBI020000131">
    <property type="protein sequence ID" value="KAJ2901935.1"/>
    <property type="molecule type" value="Genomic_DNA"/>
</dbReference>
<keyword evidence="5" id="KW-0677">Repeat</keyword>
<reference evidence="14" key="1">
    <citation type="submission" date="2022-07" db="EMBL/GenBank/DDBJ databases">
        <title>Draft genome sequence of Zalerion maritima ATCC 34329, a (micro)plastics degrading marine fungus.</title>
        <authorList>
            <person name="Paco A."/>
            <person name="Goncalves M.F.M."/>
            <person name="Rocha-Santos T.A.P."/>
            <person name="Alves A."/>
        </authorList>
    </citation>
    <scope>NUCLEOTIDE SEQUENCE</scope>
    <source>
        <strain evidence="14">ATCC 34329</strain>
    </source>
</reference>
<dbReference type="InterPro" id="IPR044712">
    <property type="entry name" value="SLC25A32-like"/>
</dbReference>
<dbReference type="PROSITE" id="PS50920">
    <property type="entry name" value="SOLCAR"/>
    <property type="match status" value="3"/>
</dbReference>
<evidence type="ECO:0000256" key="6">
    <source>
        <dbReference type="ARBA" id="ARBA00022792"/>
    </source>
</evidence>
<dbReference type="InterPro" id="IPR023395">
    <property type="entry name" value="MCP_dom_sf"/>
</dbReference>
<evidence type="ECO:0000256" key="7">
    <source>
        <dbReference type="ARBA" id="ARBA00022989"/>
    </source>
</evidence>
<protein>
    <submittedName>
        <fullName evidence="14">Mitochondrial folate carrier protein</fullName>
    </submittedName>
</protein>
<dbReference type="PRINTS" id="PR00926">
    <property type="entry name" value="MITOCARRIER"/>
</dbReference>
<evidence type="ECO:0000256" key="4">
    <source>
        <dbReference type="ARBA" id="ARBA00022692"/>
    </source>
</evidence>
<organism evidence="14 15">
    <name type="scientific">Zalerion maritima</name>
    <dbReference type="NCBI Taxonomy" id="339359"/>
    <lineage>
        <taxon>Eukaryota</taxon>
        <taxon>Fungi</taxon>
        <taxon>Dikarya</taxon>
        <taxon>Ascomycota</taxon>
        <taxon>Pezizomycotina</taxon>
        <taxon>Sordariomycetes</taxon>
        <taxon>Lulworthiomycetidae</taxon>
        <taxon>Lulworthiales</taxon>
        <taxon>Lulworthiaceae</taxon>
        <taxon>Zalerion</taxon>
    </lineage>
</organism>
<dbReference type="SUPFAM" id="SSF103506">
    <property type="entry name" value="Mitochondrial carrier"/>
    <property type="match status" value="1"/>
</dbReference>
<keyword evidence="4 10" id="KW-0812">Transmembrane</keyword>
<feature type="repeat" description="Solcar" evidence="10">
    <location>
        <begin position="257"/>
        <end position="340"/>
    </location>
</feature>
<feature type="transmembrane region" description="Helical" evidence="13">
    <location>
        <begin position="139"/>
        <end position="158"/>
    </location>
</feature>
<evidence type="ECO:0000256" key="13">
    <source>
        <dbReference type="SAM" id="Phobius"/>
    </source>
</evidence>
<dbReference type="AlphaFoldDB" id="A0AAD5RS19"/>
<comment type="subcellular location">
    <subcellularLocation>
        <location evidence="1">Mitochondrion inner membrane</location>
        <topology evidence="1">Multi-pass membrane protein</topology>
    </subcellularLocation>
</comment>
<evidence type="ECO:0000256" key="11">
    <source>
        <dbReference type="RuleBase" id="RU000488"/>
    </source>
</evidence>
<dbReference type="GO" id="GO:0005743">
    <property type="term" value="C:mitochondrial inner membrane"/>
    <property type="evidence" value="ECO:0007669"/>
    <property type="project" value="UniProtKB-SubCell"/>
</dbReference>
<dbReference type="InterPro" id="IPR002067">
    <property type="entry name" value="MCP"/>
</dbReference>
<evidence type="ECO:0000256" key="5">
    <source>
        <dbReference type="ARBA" id="ARBA00022737"/>
    </source>
</evidence>
<dbReference type="GO" id="GO:0015215">
    <property type="term" value="F:nucleotide transmembrane transporter activity"/>
    <property type="evidence" value="ECO:0007669"/>
    <property type="project" value="UniProtKB-ARBA"/>
</dbReference>
<feature type="repeat" description="Solcar" evidence="10">
    <location>
        <begin position="134"/>
        <end position="221"/>
    </location>
</feature>
<keyword evidence="3 11" id="KW-0813">Transport</keyword>
<gene>
    <name evidence="14" type="ORF">MKZ38_001236</name>
</gene>
<keyword evidence="6" id="KW-0999">Mitochondrion inner membrane</keyword>
<evidence type="ECO:0000256" key="2">
    <source>
        <dbReference type="ARBA" id="ARBA00006375"/>
    </source>
</evidence>
<accession>A0AAD5RS19</accession>
<feature type="region of interest" description="Disordered" evidence="12">
    <location>
        <begin position="108"/>
        <end position="129"/>
    </location>
</feature>
<feature type="repeat" description="Solcar" evidence="10">
    <location>
        <begin position="12"/>
        <end position="103"/>
    </location>
</feature>
<evidence type="ECO:0000256" key="9">
    <source>
        <dbReference type="ARBA" id="ARBA00023136"/>
    </source>
</evidence>
<evidence type="ECO:0000313" key="15">
    <source>
        <dbReference type="Proteomes" id="UP001201980"/>
    </source>
</evidence>
<evidence type="ECO:0000256" key="10">
    <source>
        <dbReference type="PROSITE-ProRule" id="PRU00282"/>
    </source>
</evidence>
<keyword evidence="7 13" id="KW-1133">Transmembrane helix</keyword>
<keyword evidence="15" id="KW-1185">Reference proteome</keyword>
<evidence type="ECO:0000256" key="8">
    <source>
        <dbReference type="ARBA" id="ARBA00023128"/>
    </source>
</evidence>
<sequence>MAEDTHGRARLSPAVVETIAGVTAGSAATLVVHPLDIVKTRMQIHRSQATPGSAPLSTLAVVRSLTRSPKPLQAMYRGLSVNIAGNAASWGGFFYFKTHIERAIVYTKGADPTPPSSTSNQRRPSAVDERRKRLTPFDFFLSSLLAGAATALMTNPLWVLKTRLLSSDQTAKGAYPGPVRGTIQLWKDEGWRGGYRGLAISMIGVAHGAVHFAVYEPAKKMYLSWRDLRRESTGPEELSRLNNKGKRDGGDKISDGATLVLSSTAKLVANAVTYPYQVIRSRLQNYNAEERFGRGIRGVAVRVWREEGPIGFYRGMVPGVIRVLPATWITFLVYENMKHELPNWVGEI</sequence>
<keyword evidence="8" id="KW-0496">Mitochondrion</keyword>
<feature type="transmembrane region" description="Helical" evidence="13">
    <location>
        <begin position="195"/>
        <end position="215"/>
    </location>
</feature>
<dbReference type="InterPro" id="IPR018108">
    <property type="entry name" value="MCP_transmembrane"/>
</dbReference>
<evidence type="ECO:0000256" key="12">
    <source>
        <dbReference type="SAM" id="MobiDB-lite"/>
    </source>
</evidence>
<evidence type="ECO:0000256" key="1">
    <source>
        <dbReference type="ARBA" id="ARBA00004448"/>
    </source>
</evidence>
<proteinExistence type="inferred from homology"/>
<comment type="similarity">
    <text evidence="2 11">Belongs to the mitochondrial carrier (TC 2.A.29) family.</text>
</comment>
<keyword evidence="9 10" id="KW-0472">Membrane</keyword>
<name>A0AAD5RS19_9PEZI</name>
<dbReference type="PANTHER" id="PTHR45683">
    <property type="entry name" value="MITOCHONDRIAL NICOTINAMIDE ADENINE DINUCLEOTIDE TRANSPORTER 1-RELATED-RELATED"/>
    <property type="match status" value="1"/>
</dbReference>
<dbReference type="Gene3D" id="1.50.40.10">
    <property type="entry name" value="Mitochondrial carrier domain"/>
    <property type="match status" value="2"/>
</dbReference>
<comment type="caution">
    <text evidence="14">The sequence shown here is derived from an EMBL/GenBank/DDBJ whole genome shotgun (WGS) entry which is preliminary data.</text>
</comment>
<evidence type="ECO:0000256" key="3">
    <source>
        <dbReference type="ARBA" id="ARBA00022448"/>
    </source>
</evidence>
<dbReference type="Pfam" id="PF00153">
    <property type="entry name" value="Mito_carr"/>
    <property type="match status" value="3"/>
</dbReference>